<keyword evidence="3" id="KW-1185">Reference proteome</keyword>
<dbReference type="EMBL" id="CH476740">
    <property type="protein sequence ID" value="EIE86699.1"/>
    <property type="molecule type" value="Genomic_DNA"/>
</dbReference>
<evidence type="ECO:0000313" key="1">
    <source>
        <dbReference type="EMBL" id="EIE77025.1"/>
    </source>
</evidence>
<evidence type="ECO:0000313" key="2">
    <source>
        <dbReference type="EMBL" id="EIE86699.1"/>
    </source>
</evidence>
<dbReference type="GeneID" id="93608701"/>
<dbReference type="InParanoid" id="I1CE19"/>
<accession>I1CE19</accession>
<gene>
    <name evidence="1" type="ORF">RO3G_01729</name>
    <name evidence="2" type="ORF">RO3G_11410</name>
</gene>
<reference evidence="2 3" key="1">
    <citation type="journal article" date="2009" name="PLoS Genet.">
        <title>Genomic analysis of the basal lineage fungus Rhizopus oryzae reveals a whole-genome duplication.</title>
        <authorList>
            <person name="Ma L.-J."/>
            <person name="Ibrahim A.S."/>
            <person name="Skory C."/>
            <person name="Grabherr M.G."/>
            <person name="Burger G."/>
            <person name="Butler M."/>
            <person name="Elias M."/>
            <person name="Idnurm A."/>
            <person name="Lang B.F."/>
            <person name="Sone T."/>
            <person name="Abe A."/>
            <person name="Calvo S.E."/>
            <person name="Corrochano L.M."/>
            <person name="Engels R."/>
            <person name="Fu J."/>
            <person name="Hansberg W."/>
            <person name="Kim J.-M."/>
            <person name="Kodira C.D."/>
            <person name="Koehrsen M.J."/>
            <person name="Liu B."/>
            <person name="Miranda-Saavedra D."/>
            <person name="O'Leary S."/>
            <person name="Ortiz-Castellanos L."/>
            <person name="Poulter R."/>
            <person name="Rodriguez-Romero J."/>
            <person name="Ruiz-Herrera J."/>
            <person name="Shen Y.-Q."/>
            <person name="Zeng Q."/>
            <person name="Galagan J."/>
            <person name="Birren B.W."/>
            <person name="Cuomo C.A."/>
            <person name="Wickes B.L."/>
        </authorList>
    </citation>
    <scope>NUCLEOTIDE SEQUENCE [LARGE SCALE GENOMIC DNA]</scope>
    <source>
        <strain evidence="2">RA 99-880</strain>
        <strain evidence="3">RA 99-880 / ATCC MYA-4621 / FGSC 9543 / NRRL 43880</strain>
    </source>
</reference>
<organism evidence="2 3">
    <name type="scientific">Rhizopus delemar (strain RA 99-880 / ATCC MYA-4621 / FGSC 9543 / NRRL 43880)</name>
    <name type="common">Mucormycosis agent</name>
    <name type="synonym">Rhizopus arrhizus var. delemar</name>
    <dbReference type="NCBI Taxonomy" id="246409"/>
    <lineage>
        <taxon>Eukaryota</taxon>
        <taxon>Fungi</taxon>
        <taxon>Fungi incertae sedis</taxon>
        <taxon>Mucoromycota</taxon>
        <taxon>Mucoromycotina</taxon>
        <taxon>Mucoromycetes</taxon>
        <taxon>Mucorales</taxon>
        <taxon>Mucorineae</taxon>
        <taxon>Rhizopodaceae</taxon>
        <taxon>Rhizopus</taxon>
    </lineage>
</organism>
<sequence>MAKNSSFGESSKSTGMHAAFGTSAGDFGVVHVVHFKEFSIFFVSWNRLDAKIKEDKKKRPSTGQILILLPVAKKFFLYIRS</sequence>
<name>I1CE19_RHIO9</name>
<protein>
    <submittedName>
        <fullName evidence="2">Uncharacterized protein</fullName>
    </submittedName>
</protein>
<dbReference type="AlphaFoldDB" id="I1CE19"/>
<dbReference type="VEuPathDB" id="FungiDB:RO3G_11410"/>
<dbReference type="Proteomes" id="UP000009138">
    <property type="component" value="Unassembled WGS sequence"/>
</dbReference>
<dbReference type="VEuPathDB" id="FungiDB:RO3G_01729"/>
<dbReference type="EMBL" id="CH476732">
    <property type="protein sequence ID" value="EIE77025.1"/>
    <property type="molecule type" value="Genomic_DNA"/>
</dbReference>
<dbReference type="RefSeq" id="XP_067512421.1">
    <property type="nucleotide sequence ID" value="XM_067656320.1"/>
</dbReference>
<reference evidence="2" key="2">
    <citation type="submission" date="2012-04" db="EMBL/GenBank/DDBJ databases">
        <title>Annotation of the Rhizopus oryzae genome.</title>
        <authorList>
            <consortium name="The Broad Institute Genome Sequencing Platform"/>
            <person name="Birren B."/>
            <person name="Lander E."/>
            <person name="Galagan J."/>
            <person name="Nusbaum C."/>
            <person name="Devon K."/>
            <person name="Ma L.-J."/>
            <person name="Jaffe D."/>
            <person name="Butler J."/>
            <person name="Alvarez P."/>
            <person name="Gnerre S."/>
            <person name="Grabherr M."/>
            <person name="Kleber M."/>
            <person name="Mauceli E."/>
            <person name="Brockman W."/>
            <person name="Rounsley S."/>
            <person name="Young S."/>
            <person name="LaButti K."/>
            <person name="Pushparaj V."/>
            <person name="DeCaprio D."/>
            <person name="Crawford M."/>
            <person name="Koehrsen M."/>
            <person name="Engels R."/>
            <person name="Montgomery P."/>
            <person name="Pearson M."/>
            <person name="Howarth C."/>
            <person name="Larson L."/>
            <person name="Luoma S."/>
            <person name="White J."/>
            <person name="O'Leary S."/>
            <person name="Kodira C."/>
            <person name="Zeng Q."/>
            <person name="Yandava C."/>
            <person name="Alvarado L."/>
            <person name="Skory C.D."/>
            <person name="Ibrahim A."/>
            <person name="Lang F."/>
            <person name="Wickes B.L."/>
            <person name="Liu B."/>
        </authorList>
    </citation>
    <scope>NUCLEOTIDE SEQUENCE</scope>
    <source>
        <strain evidence="2">RA 99-880</strain>
    </source>
</reference>
<evidence type="ECO:0000313" key="3">
    <source>
        <dbReference type="Proteomes" id="UP000009138"/>
    </source>
</evidence>
<proteinExistence type="predicted"/>